<evidence type="ECO:0000313" key="1">
    <source>
        <dbReference type="EMBL" id="CAG9137398.1"/>
    </source>
</evidence>
<protein>
    <submittedName>
        <fullName evidence="1">(diamondback moth) hypothetical protein</fullName>
    </submittedName>
</protein>
<accession>A0A8S4GEU7</accession>
<name>A0A8S4GEU7_PLUXY</name>
<sequence length="235" mass="25161">MALFEKRLTPHSATVIINMNLDPPMSCICCLPPISCIHTPITNSVPKVPAKHVDTASERRYQARTAKHPAADAAWPARHRLAGAALLGRPATARAARRAKLFIAAPIPTLTVAAAAGVGARAVAQTCRGRGWAVRGLVWAERASDPREPPSLKPPKIVNTEQIANELLPTMYKEMTSKGDGAPRRGGWGLPGRPSLLAIMNLSFTGRTPLGDLHNYTKTNSDMMAPTAARPAQAY</sequence>
<evidence type="ECO:0000313" key="2">
    <source>
        <dbReference type="Proteomes" id="UP000653454"/>
    </source>
</evidence>
<comment type="caution">
    <text evidence="1">The sequence shown here is derived from an EMBL/GenBank/DDBJ whole genome shotgun (WGS) entry which is preliminary data.</text>
</comment>
<proteinExistence type="predicted"/>
<organism evidence="1 2">
    <name type="scientific">Plutella xylostella</name>
    <name type="common">Diamondback moth</name>
    <name type="synonym">Plutella maculipennis</name>
    <dbReference type="NCBI Taxonomy" id="51655"/>
    <lineage>
        <taxon>Eukaryota</taxon>
        <taxon>Metazoa</taxon>
        <taxon>Ecdysozoa</taxon>
        <taxon>Arthropoda</taxon>
        <taxon>Hexapoda</taxon>
        <taxon>Insecta</taxon>
        <taxon>Pterygota</taxon>
        <taxon>Neoptera</taxon>
        <taxon>Endopterygota</taxon>
        <taxon>Lepidoptera</taxon>
        <taxon>Glossata</taxon>
        <taxon>Ditrysia</taxon>
        <taxon>Yponomeutoidea</taxon>
        <taxon>Plutellidae</taxon>
        <taxon>Plutella</taxon>
    </lineage>
</organism>
<reference evidence="1" key="1">
    <citation type="submission" date="2020-11" db="EMBL/GenBank/DDBJ databases">
        <authorList>
            <person name="Whiteford S."/>
        </authorList>
    </citation>
    <scope>NUCLEOTIDE SEQUENCE</scope>
</reference>
<dbReference type="Proteomes" id="UP000653454">
    <property type="component" value="Unassembled WGS sequence"/>
</dbReference>
<gene>
    <name evidence="1" type="ORF">PLXY2_LOCUS15652</name>
</gene>
<dbReference type="AlphaFoldDB" id="A0A8S4GEU7"/>
<dbReference type="EMBL" id="CAJHNJ030000228">
    <property type="protein sequence ID" value="CAG9137398.1"/>
    <property type="molecule type" value="Genomic_DNA"/>
</dbReference>
<keyword evidence="2" id="KW-1185">Reference proteome</keyword>